<evidence type="ECO:0000313" key="6">
    <source>
        <dbReference type="Proteomes" id="UP000299102"/>
    </source>
</evidence>
<proteinExistence type="predicted"/>
<dbReference type="STRING" id="151549.A0A4C1XE89"/>
<feature type="compositionally biased region" description="Low complexity" evidence="3">
    <location>
        <begin position="172"/>
        <end position="184"/>
    </location>
</feature>
<dbReference type="InterPro" id="IPR050951">
    <property type="entry name" value="Retrovirus_Pol_polyprotein"/>
</dbReference>
<reference evidence="5 6" key="1">
    <citation type="journal article" date="2019" name="Commun. Biol.">
        <title>The bagworm genome reveals a unique fibroin gene that provides high tensile strength.</title>
        <authorList>
            <person name="Kono N."/>
            <person name="Nakamura H."/>
            <person name="Ohtoshi R."/>
            <person name="Tomita M."/>
            <person name="Numata K."/>
            <person name="Arakawa K."/>
        </authorList>
    </citation>
    <scope>NUCLEOTIDE SEQUENCE [LARGE SCALE GENOMIC DNA]</scope>
</reference>
<dbReference type="Pfam" id="PF17919">
    <property type="entry name" value="RT_RNaseH_2"/>
    <property type="match status" value="1"/>
</dbReference>
<dbReference type="EC" id="2.7.7.49" evidence="1"/>
<evidence type="ECO:0000256" key="3">
    <source>
        <dbReference type="SAM" id="MobiDB-lite"/>
    </source>
</evidence>
<organism evidence="5 6">
    <name type="scientific">Eumeta variegata</name>
    <name type="common">Bagworm moth</name>
    <name type="synonym">Eumeta japonica</name>
    <dbReference type="NCBI Taxonomy" id="151549"/>
    <lineage>
        <taxon>Eukaryota</taxon>
        <taxon>Metazoa</taxon>
        <taxon>Ecdysozoa</taxon>
        <taxon>Arthropoda</taxon>
        <taxon>Hexapoda</taxon>
        <taxon>Insecta</taxon>
        <taxon>Pterygota</taxon>
        <taxon>Neoptera</taxon>
        <taxon>Endopterygota</taxon>
        <taxon>Lepidoptera</taxon>
        <taxon>Glossata</taxon>
        <taxon>Ditrysia</taxon>
        <taxon>Tineoidea</taxon>
        <taxon>Psychidae</taxon>
        <taxon>Oiketicinae</taxon>
        <taxon>Eumeta</taxon>
    </lineage>
</organism>
<comment type="caution">
    <text evidence="5">The sequence shown here is derived from an EMBL/GenBank/DDBJ whole genome shotgun (WGS) entry which is preliminary data.</text>
</comment>
<dbReference type="PANTHER" id="PTHR37984">
    <property type="entry name" value="PROTEIN CBG26694"/>
    <property type="match status" value="1"/>
</dbReference>
<dbReference type="PANTHER" id="PTHR37984:SF5">
    <property type="entry name" value="PROTEIN NYNRIN-LIKE"/>
    <property type="match status" value="1"/>
</dbReference>
<dbReference type="InterPro" id="IPR041577">
    <property type="entry name" value="RT_RNaseH_2"/>
</dbReference>
<gene>
    <name evidence="5" type="ORF">EVAR_34740_1</name>
</gene>
<accession>A0A4C1XE89</accession>
<keyword evidence="6" id="KW-1185">Reference proteome</keyword>
<dbReference type="OrthoDB" id="41323at2759"/>
<dbReference type="EMBL" id="BGZK01000815">
    <property type="protein sequence ID" value="GBP61503.1"/>
    <property type="molecule type" value="Genomic_DNA"/>
</dbReference>
<dbReference type="InterPro" id="IPR043502">
    <property type="entry name" value="DNA/RNA_pol_sf"/>
</dbReference>
<name>A0A4C1XE89_EUMVA</name>
<dbReference type="Proteomes" id="UP000299102">
    <property type="component" value="Unassembled WGS sequence"/>
</dbReference>
<feature type="region of interest" description="Disordered" evidence="3">
    <location>
        <begin position="165"/>
        <end position="184"/>
    </location>
</feature>
<dbReference type="GO" id="GO:0003964">
    <property type="term" value="F:RNA-directed DNA polymerase activity"/>
    <property type="evidence" value="ECO:0007669"/>
    <property type="project" value="UniProtKB-EC"/>
</dbReference>
<dbReference type="AlphaFoldDB" id="A0A4C1XE89"/>
<dbReference type="FunFam" id="3.30.70.270:FF:000020">
    <property type="entry name" value="Transposon Tf2-6 polyprotein-like Protein"/>
    <property type="match status" value="1"/>
</dbReference>
<evidence type="ECO:0000313" key="5">
    <source>
        <dbReference type="EMBL" id="GBP61503.1"/>
    </source>
</evidence>
<evidence type="ECO:0000259" key="4">
    <source>
        <dbReference type="Pfam" id="PF17919"/>
    </source>
</evidence>
<dbReference type="Gene3D" id="3.30.70.270">
    <property type="match status" value="2"/>
</dbReference>
<evidence type="ECO:0000256" key="1">
    <source>
        <dbReference type="ARBA" id="ARBA00012493"/>
    </source>
</evidence>
<protein>
    <recommendedName>
        <fullName evidence="1">RNA-directed DNA polymerase</fullName>
        <ecNumber evidence="1">2.7.7.49</ecNumber>
    </recommendedName>
</protein>
<sequence>MLNAKTIPDRYPIKYIHDFAHSIAGCKVFSTIDLVKRITKYPSTTRISKIPPSQRPLVCLSSRFGRNPKDERQHEEHLYQLFERIKEYGILVNTSKCVFGVSEVTFLGYHISASGTKPKESKILAIRDFPAPKTVKQLRRFLGMLNFYRRFIPDAAQAQAPLNTLLTGSGKPPTRSTSPASRSKLSSSAKDLSTAVLLAHPNCEAKLALTTDASDVALRAVLQQYQNEEWQPLVLFSRKL</sequence>
<dbReference type="InterPro" id="IPR043128">
    <property type="entry name" value="Rev_trsase/Diguanyl_cyclase"/>
</dbReference>
<dbReference type="SUPFAM" id="SSF56672">
    <property type="entry name" value="DNA/RNA polymerases"/>
    <property type="match status" value="1"/>
</dbReference>
<keyword evidence="2" id="KW-0511">Multifunctional enzyme</keyword>
<evidence type="ECO:0000256" key="2">
    <source>
        <dbReference type="ARBA" id="ARBA00023268"/>
    </source>
</evidence>
<feature type="domain" description="Reverse transcriptase/retrotransposon-derived protein RNase H-like" evidence="4">
    <location>
        <begin position="189"/>
        <end position="240"/>
    </location>
</feature>